<accession>V4IXL2</accession>
<dbReference type="InterPro" id="IPR043899">
    <property type="entry name" value="DUF5789"/>
</dbReference>
<comment type="caution">
    <text evidence="1">The sequence shown here is derived from an EMBL/GenBank/DDBJ whole genome shotgun (WGS) entry which is preliminary data.</text>
</comment>
<proteinExistence type="predicted"/>
<organism evidence="1 2">
    <name type="scientific">Candidatus Halobonum tyrrellensis G22</name>
    <dbReference type="NCBI Taxonomy" id="1324957"/>
    <lineage>
        <taxon>Archaea</taxon>
        <taxon>Methanobacteriati</taxon>
        <taxon>Methanobacteriota</taxon>
        <taxon>Stenosarchaea group</taxon>
        <taxon>Halobacteria</taxon>
        <taxon>Halobacteriales</taxon>
        <taxon>Haloferacaceae</taxon>
        <taxon>Candidatus Halobonum</taxon>
    </lineage>
</organism>
<gene>
    <name evidence="1" type="ORF">K933_11291</name>
</gene>
<evidence type="ECO:0000313" key="1">
    <source>
        <dbReference type="EMBL" id="ESP87897.1"/>
    </source>
</evidence>
<name>V4IXL2_9EURY</name>
<keyword evidence="2" id="KW-1185">Reference proteome</keyword>
<evidence type="ECO:0000313" key="2">
    <source>
        <dbReference type="Proteomes" id="UP000017840"/>
    </source>
</evidence>
<dbReference type="OrthoDB" id="197849at2157"/>
<dbReference type="eggNOG" id="arCOG04575">
    <property type="taxonomic scope" value="Archaea"/>
</dbReference>
<protein>
    <submittedName>
        <fullName evidence="1">Uncharacterized protein</fullName>
    </submittedName>
</protein>
<dbReference type="PATRIC" id="fig|1324957.4.peg.2293"/>
<dbReference type="Pfam" id="PF19102">
    <property type="entry name" value="DUF5789"/>
    <property type="match status" value="1"/>
</dbReference>
<sequence>MPDDKQGREDQARTAERRRLEREIAEELERADEPEPPVDAADLAAVEADLDAVSFPATGTEVVAAVGDRAVETPDGSHTVAELLPDADGETFDSPAAVRARVQRPTVAGAMKRVVEAVGRPPNTAPRESQWEAYERTFRELEAIDEDDDDEGIRVVADWIVERARETGTPPGSRDVRRRAAKFCRSNGYTVRDDEWLGV</sequence>
<dbReference type="Proteomes" id="UP000017840">
    <property type="component" value="Unassembled WGS sequence"/>
</dbReference>
<dbReference type="AlphaFoldDB" id="V4IXL2"/>
<dbReference type="EMBL" id="ASGZ01000037">
    <property type="protein sequence ID" value="ESP87897.1"/>
    <property type="molecule type" value="Genomic_DNA"/>
</dbReference>
<dbReference type="RefSeq" id="WP_023394838.1">
    <property type="nucleotide sequence ID" value="NZ_ASGZ01000037.1"/>
</dbReference>
<reference evidence="1 2" key="1">
    <citation type="journal article" date="2013" name="Genome Announc.">
        <title>Draft Genome Sequence of 'Candidatus Halobonum tyrrellensis' Strain G22, Isolated from the Hypersaline Waters of Lake Tyrrell, Australia.</title>
        <authorList>
            <person name="Ugalde J.A."/>
            <person name="Narasingarao P."/>
            <person name="Kuo S."/>
            <person name="Podell S."/>
            <person name="Allen E.E."/>
        </authorList>
    </citation>
    <scope>NUCLEOTIDE SEQUENCE [LARGE SCALE GENOMIC DNA]</scope>
    <source>
        <strain evidence="1 2">G22</strain>
    </source>
</reference>